<comment type="caution">
    <text evidence="1">The sequence shown here is derived from an EMBL/GenBank/DDBJ whole genome shotgun (WGS) entry which is preliminary data.</text>
</comment>
<dbReference type="EMBL" id="BPQQ01000040">
    <property type="protein sequence ID" value="GJE01536.1"/>
    <property type="molecule type" value="Genomic_DNA"/>
</dbReference>
<protein>
    <submittedName>
        <fullName evidence="1">Uncharacterized protein</fullName>
    </submittedName>
</protein>
<accession>A0ABQ4SIQ5</accession>
<evidence type="ECO:0000313" key="1">
    <source>
        <dbReference type="EMBL" id="GJE01536.1"/>
    </source>
</evidence>
<evidence type="ECO:0000313" key="2">
    <source>
        <dbReference type="Proteomes" id="UP001055153"/>
    </source>
</evidence>
<organism evidence="1 2">
    <name type="scientific">Methylobacterium isbiliense</name>
    <dbReference type="NCBI Taxonomy" id="315478"/>
    <lineage>
        <taxon>Bacteria</taxon>
        <taxon>Pseudomonadati</taxon>
        <taxon>Pseudomonadota</taxon>
        <taxon>Alphaproteobacteria</taxon>
        <taxon>Hyphomicrobiales</taxon>
        <taxon>Methylobacteriaceae</taxon>
        <taxon>Methylobacterium</taxon>
    </lineage>
</organism>
<proteinExistence type="predicted"/>
<reference evidence="1" key="2">
    <citation type="submission" date="2021-08" db="EMBL/GenBank/DDBJ databases">
        <authorList>
            <person name="Tani A."/>
            <person name="Ola A."/>
            <person name="Ogura Y."/>
            <person name="Katsura K."/>
            <person name="Hayashi T."/>
        </authorList>
    </citation>
    <scope>NUCLEOTIDE SEQUENCE</scope>
    <source>
        <strain evidence="1">DSM 17168</strain>
    </source>
</reference>
<sequence length="97" mass="10652">MNETLIDATAPDRFADLTSLSESGKGQAWLGEERVVLGYRDDLALRARAGDEDAEDEMTVLIAAERQRAIDEGVDVVLPGWLAEGRARERQRPARAA</sequence>
<dbReference type="Proteomes" id="UP001055153">
    <property type="component" value="Unassembled WGS sequence"/>
</dbReference>
<dbReference type="RefSeq" id="WP_238236496.1">
    <property type="nucleotide sequence ID" value="NZ_BPQQ01000040.1"/>
</dbReference>
<name>A0ABQ4SIQ5_9HYPH</name>
<keyword evidence="2" id="KW-1185">Reference proteome</keyword>
<reference evidence="1" key="1">
    <citation type="journal article" date="2021" name="Front. Microbiol.">
        <title>Comprehensive Comparative Genomics and Phenotyping of Methylobacterium Species.</title>
        <authorList>
            <person name="Alessa O."/>
            <person name="Ogura Y."/>
            <person name="Fujitani Y."/>
            <person name="Takami H."/>
            <person name="Hayashi T."/>
            <person name="Sahin N."/>
            <person name="Tani A."/>
        </authorList>
    </citation>
    <scope>NUCLEOTIDE SEQUENCE</scope>
    <source>
        <strain evidence="1">DSM 17168</strain>
    </source>
</reference>
<gene>
    <name evidence="1" type="ORF">GMJLKIPL_3468</name>
</gene>